<name>A0A0E9Q3Z5_ANGAN</name>
<protein>
    <submittedName>
        <fullName evidence="1">Uncharacterized protein</fullName>
    </submittedName>
</protein>
<accession>A0A0E9Q3Z5</accession>
<reference evidence="1" key="1">
    <citation type="submission" date="2014-11" db="EMBL/GenBank/DDBJ databases">
        <authorList>
            <person name="Amaro Gonzalez C."/>
        </authorList>
    </citation>
    <scope>NUCLEOTIDE SEQUENCE</scope>
</reference>
<dbReference type="AlphaFoldDB" id="A0A0E9Q3Z5"/>
<reference evidence="1" key="2">
    <citation type="journal article" date="2015" name="Fish Shellfish Immunol.">
        <title>Early steps in the European eel (Anguilla anguilla)-Vibrio vulnificus interaction in the gills: Role of the RtxA13 toxin.</title>
        <authorList>
            <person name="Callol A."/>
            <person name="Pajuelo D."/>
            <person name="Ebbesson L."/>
            <person name="Teles M."/>
            <person name="MacKenzie S."/>
            <person name="Amaro C."/>
        </authorList>
    </citation>
    <scope>NUCLEOTIDE SEQUENCE</scope>
</reference>
<proteinExistence type="predicted"/>
<organism evidence="1">
    <name type="scientific">Anguilla anguilla</name>
    <name type="common">European freshwater eel</name>
    <name type="synonym">Muraena anguilla</name>
    <dbReference type="NCBI Taxonomy" id="7936"/>
    <lineage>
        <taxon>Eukaryota</taxon>
        <taxon>Metazoa</taxon>
        <taxon>Chordata</taxon>
        <taxon>Craniata</taxon>
        <taxon>Vertebrata</taxon>
        <taxon>Euteleostomi</taxon>
        <taxon>Actinopterygii</taxon>
        <taxon>Neopterygii</taxon>
        <taxon>Teleostei</taxon>
        <taxon>Anguilliformes</taxon>
        <taxon>Anguillidae</taxon>
        <taxon>Anguilla</taxon>
    </lineage>
</organism>
<evidence type="ECO:0000313" key="1">
    <source>
        <dbReference type="EMBL" id="JAH10813.1"/>
    </source>
</evidence>
<dbReference type="EMBL" id="GBXM01097764">
    <property type="protein sequence ID" value="JAH10813.1"/>
    <property type="molecule type" value="Transcribed_RNA"/>
</dbReference>
<sequence length="64" mass="7274">MYKISSRTWLSPFVENIKEGLYNYSLYTAFVKGILVTADPFWNRATCMVPILMPVKAVDSGNEP</sequence>